<feature type="coiled-coil region" evidence="1">
    <location>
        <begin position="87"/>
        <end position="124"/>
    </location>
</feature>
<reference evidence="2 3" key="1">
    <citation type="submission" date="2018-04" db="EMBL/GenBank/DDBJ databases">
        <title>Active sludge and wastewater microbial communities from Klosterneuburg, Austria.</title>
        <authorList>
            <person name="Wagner M."/>
        </authorList>
    </citation>
    <scope>NUCLEOTIDE SEQUENCE [LARGE SCALE GENOMIC DNA]</scope>
    <source>
        <strain evidence="2 3">Nm49</strain>
    </source>
</reference>
<accession>A0A2T5H9X2</accession>
<gene>
    <name evidence="2" type="ORF">C8R26_13812</name>
</gene>
<name>A0A2T5H9X2_9PROT</name>
<evidence type="ECO:0000313" key="2">
    <source>
        <dbReference type="EMBL" id="PTQ68367.1"/>
    </source>
</evidence>
<proteinExistence type="predicted"/>
<keyword evidence="1" id="KW-0175">Coiled coil</keyword>
<sequence length="239" mass="27024">MTSERIDNDHFLSLTDKIETVQGIWDLPLIGAEELDIEHRYQILTGGPAVTLQGVNGCFVQSDAEEMFQLQECFDDNKYQLGSLAALEELKERIVIENIEKNEAETLLEQHKEARKKYLESKENQPKLSNYYPAGGLPQDSVLVVRTAALREFEQKIADEDDKDMKGVKESTRKTDNLLSALTAIAIDDYGYDPESPKSNAPQDIAEAMSKQGISFDPRTIRNWLREGAALLPSKRYKN</sequence>
<dbReference type="EMBL" id="QAOI01000038">
    <property type="protein sequence ID" value="PTQ68367.1"/>
    <property type="molecule type" value="Genomic_DNA"/>
</dbReference>
<organism evidence="2 3">
    <name type="scientific">Nitrosomonas oligotropha</name>
    <dbReference type="NCBI Taxonomy" id="42354"/>
    <lineage>
        <taxon>Bacteria</taxon>
        <taxon>Pseudomonadati</taxon>
        <taxon>Pseudomonadota</taxon>
        <taxon>Betaproteobacteria</taxon>
        <taxon>Nitrosomonadales</taxon>
        <taxon>Nitrosomonadaceae</taxon>
        <taxon>Nitrosomonas</taxon>
    </lineage>
</organism>
<dbReference type="Proteomes" id="UP000244128">
    <property type="component" value="Unassembled WGS sequence"/>
</dbReference>
<evidence type="ECO:0000256" key="1">
    <source>
        <dbReference type="SAM" id="Coils"/>
    </source>
</evidence>
<dbReference type="AlphaFoldDB" id="A0A2T5H9X2"/>
<evidence type="ECO:0000313" key="3">
    <source>
        <dbReference type="Proteomes" id="UP000244128"/>
    </source>
</evidence>
<protein>
    <submittedName>
        <fullName evidence="2">Uncharacterized protein</fullName>
    </submittedName>
</protein>
<comment type="caution">
    <text evidence="2">The sequence shown here is derived from an EMBL/GenBank/DDBJ whole genome shotgun (WGS) entry which is preliminary data.</text>
</comment>
<dbReference type="RefSeq" id="WP_107804393.1">
    <property type="nucleotide sequence ID" value="NZ_QAOI01000038.1"/>
</dbReference>